<sequence length="158" mass="18383">MKLSYAKEWAERTIKSNYLCLELDHASTHWDVTLDSEIENSKIQQAKQRVFKYTSCSDIERVYYKDKGKKSCQESTSSAVPLPLRRRIEVDETNAYASIIRTDAINKLERYSVLNLRARHFIICGMNNVIDLTDTKPESHQFMLSKEQRESSLFVAKP</sequence>
<keyword evidence="2" id="KW-1185">Reference proteome</keyword>
<organism evidence="1 2">
    <name type="scientific">Thamnidium elegans</name>
    <dbReference type="NCBI Taxonomy" id="101142"/>
    <lineage>
        <taxon>Eukaryota</taxon>
        <taxon>Fungi</taxon>
        <taxon>Fungi incertae sedis</taxon>
        <taxon>Mucoromycota</taxon>
        <taxon>Mucoromycotina</taxon>
        <taxon>Mucoromycetes</taxon>
        <taxon>Mucorales</taxon>
        <taxon>Mucorineae</taxon>
        <taxon>Mucoraceae</taxon>
        <taxon>Thamnidium</taxon>
    </lineage>
</organism>
<accession>A0A8H7VW75</accession>
<dbReference type="EMBL" id="JAEPRE010000277">
    <property type="protein sequence ID" value="KAG2229404.1"/>
    <property type="molecule type" value="Genomic_DNA"/>
</dbReference>
<evidence type="ECO:0000313" key="1">
    <source>
        <dbReference type="EMBL" id="KAG2229404.1"/>
    </source>
</evidence>
<reference evidence="1" key="1">
    <citation type="submission" date="2021-01" db="EMBL/GenBank/DDBJ databases">
        <title>Metabolic potential, ecology and presence of endohyphal bacteria is reflected in genomic diversity of Mucoromycotina.</title>
        <authorList>
            <person name="Muszewska A."/>
            <person name="Okrasinska A."/>
            <person name="Steczkiewicz K."/>
            <person name="Drgas O."/>
            <person name="Orlowska M."/>
            <person name="Perlinska-Lenart U."/>
            <person name="Aleksandrzak-Piekarczyk T."/>
            <person name="Szatraj K."/>
            <person name="Zielenkiewicz U."/>
            <person name="Pilsyk S."/>
            <person name="Malc E."/>
            <person name="Mieczkowski P."/>
            <person name="Kruszewska J.S."/>
            <person name="Biernat P."/>
            <person name="Pawlowska J."/>
        </authorList>
    </citation>
    <scope>NUCLEOTIDE SEQUENCE</scope>
    <source>
        <strain evidence="1">WA0000018081</strain>
    </source>
</reference>
<name>A0A8H7VW75_9FUNG</name>
<evidence type="ECO:0000313" key="2">
    <source>
        <dbReference type="Proteomes" id="UP000613177"/>
    </source>
</evidence>
<dbReference type="AlphaFoldDB" id="A0A8H7VW75"/>
<protein>
    <submittedName>
        <fullName evidence="1">Uncharacterized protein</fullName>
    </submittedName>
</protein>
<comment type="caution">
    <text evidence="1">The sequence shown here is derived from an EMBL/GenBank/DDBJ whole genome shotgun (WGS) entry which is preliminary data.</text>
</comment>
<gene>
    <name evidence="1" type="ORF">INT48_000632</name>
</gene>
<proteinExistence type="predicted"/>
<dbReference type="Proteomes" id="UP000613177">
    <property type="component" value="Unassembled WGS sequence"/>
</dbReference>